<dbReference type="Pfam" id="PF25601">
    <property type="entry name" value="AAA_lid_14"/>
    <property type="match status" value="1"/>
</dbReference>
<dbReference type="InterPro" id="IPR011990">
    <property type="entry name" value="TPR-like_helical_dom_sf"/>
</dbReference>
<dbReference type="Proteomes" id="UP000006034">
    <property type="component" value="Unassembled WGS sequence"/>
</dbReference>
<dbReference type="eggNOG" id="COG3829">
    <property type="taxonomic scope" value="Bacteria"/>
</dbReference>
<dbReference type="Pfam" id="PF00158">
    <property type="entry name" value="Sigma54_activat"/>
    <property type="match status" value="1"/>
</dbReference>
<feature type="domain" description="Sigma-54 factor interaction" evidence="6">
    <location>
        <begin position="703"/>
        <end position="932"/>
    </location>
</feature>
<dbReference type="SUPFAM" id="SSF48452">
    <property type="entry name" value="TPR-like"/>
    <property type="match status" value="2"/>
</dbReference>
<keyword evidence="5" id="KW-0804">Transcription</keyword>
<dbReference type="STRING" id="563192.HMPREF0179_01412"/>
<keyword evidence="1" id="KW-0547">Nucleotide-binding</keyword>
<sequence length="1022" mass="114062">MAKEKAWYADSAVGTLLADLFEGKWSPELLAQLAQIPLAEAERGAFPGCPPSSGRKRRFRLVECVQAHKEACSFLLARPSGSGIESFLRLSADGEELGALETMLGLGLSRMNTLRPAGINLVLRLVHRSLLGVGLRGLNADGAKRYRRLCRDVHPLIVCSGSNTPSLARLFFRARGLAVKFGDRRDMALFDLLVGSINVCNTPEHGNPRFHAIMARGYAALEALKEPDLFEQAAPYLGIYHFIEGNYEQAMNLFSRASRKLRAQEHHLVEMFYVRHWSFAASCRGNFELAAGLLLSRLRMFAARSDNQLARSIRGQLAALYLRMGQYEKALEQLDIAQIGVSPQVDIVSGVTNARHLAYYHMLSGNPKAAYKVLHSALDEARRQGYERPIYLGGALLELLCAFQEQGCPPLPCYSAEQELQRCLRGPNRMLRGVAARLSGNALMRGGNEDGALGLYQDSLALLEKIGCPLEAAKTRLALASLALRRNDKEKAVLLVSDAWPMYDCLKDFFWPEELLALVPTYMRKHGEANLSSRALLEAYRESFSPHRTWEQFEAFSQALLAESARILGTTQGYLFHVPYPHAPLRLVAVLGGKLESVTYPYASLPDLMELVAEGAPLILDNVQEGGMGFGSMLIGIPIDCRPDGVYALCHVGAFLPEVRTVLEENVLKDIGRVLAWECSRVMERERRHAERLETLADTSGEMICVSDEMERFLGDVELAAKTDASILLCGESGVGKEMVARYIHEKSGRSGRLVIINMASLQDELFESEFFGHEKGSFTGAMTSKPGLVEMAENGTLFLDEFTEASTRVQAKLLRVLQERCFHRVGGTQTISVNFRLIAASNRDITHAVRQGLFRADLYYRIAVINLKIPPLRERKADILAIARYYLHFFSHWHHRECVQDFSPENRRILESWSWPGNIRELRNVIEQSVVLTGGRHLTLPDPVEHTEASRGVGALGGGEMPEELFSGNPSLADLEKRYIERTLEQSGWRIEGKRGALAVLRISRSALYDKMRRYGVKRPF</sequence>
<dbReference type="OrthoDB" id="5496274at2"/>
<evidence type="ECO:0000313" key="7">
    <source>
        <dbReference type="EMBL" id="EFV44916.1"/>
    </source>
</evidence>
<keyword evidence="4" id="KW-0238">DNA-binding</keyword>
<dbReference type="FunFam" id="3.40.50.300:FF:000006">
    <property type="entry name" value="DNA-binding transcriptional regulator NtrC"/>
    <property type="match status" value="1"/>
</dbReference>
<dbReference type="InterPro" id="IPR025662">
    <property type="entry name" value="Sigma_54_int_dom_ATP-bd_1"/>
</dbReference>
<dbReference type="SUPFAM" id="SSF52540">
    <property type="entry name" value="P-loop containing nucleoside triphosphate hydrolases"/>
    <property type="match status" value="1"/>
</dbReference>
<dbReference type="InterPro" id="IPR025944">
    <property type="entry name" value="Sigma_54_int_dom_CS"/>
</dbReference>
<evidence type="ECO:0000256" key="3">
    <source>
        <dbReference type="ARBA" id="ARBA00023015"/>
    </source>
</evidence>
<keyword evidence="2" id="KW-0067">ATP-binding</keyword>
<comment type="caution">
    <text evidence="7">The sequence shown here is derived from an EMBL/GenBank/DDBJ whole genome shotgun (WGS) entry which is preliminary data.</text>
</comment>
<evidence type="ECO:0000256" key="4">
    <source>
        <dbReference type="ARBA" id="ARBA00023125"/>
    </source>
</evidence>
<dbReference type="SMART" id="SM00382">
    <property type="entry name" value="AAA"/>
    <property type="match status" value="1"/>
</dbReference>
<dbReference type="GO" id="GO:0043565">
    <property type="term" value="F:sequence-specific DNA binding"/>
    <property type="evidence" value="ECO:0007669"/>
    <property type="project" value="InterPro"/>
</dbReference>
<evidence type="ECO:0000256" key="5">
    <source>
        <dbReference type="ARBA" id="ARBA00023163"/>
    </source>
</evidence>
<organism evidence="7 8">
    <name type="scientific">Bilophila wadsworthia (strain 3_1_6)</name>
    <dbReference type="NCBI Taxonomy" id="563192"/>
    <lineage>
        <taxon>Bacteria</taxon>
        <taxon>Pseudomonadati</taxon>
        <taxon>Thermodesulfobacteriota</taxon>
        <taxon>Desulfovibrionia</taxon>
        <taxon>Desulfovibrionales</taxon>
        <taxon>Desulfovibrionaceae</taxon>
        <taxon>Bilophila</taxon>
    </lineage>
</organism>
<dbReference type="Pfam" id="PF02954">
    <property type="entry name" value="HTH_8"/>
    <property type="match status" value="1"/>
</dbReference>
<dbReference type="HOGENOM" id="CLU_011421_0_0_7"/>
<dbReference type="PANTHER" id="PTHR32071">
    <property type="entry name" value="TRANSCRIPTIONAL REGULATORY PROTEIN"/>
    <property type="match status" value="1"/>
</dbReference>
<dbReference type="EMBL" id="ADCP02000001">
    <property type="protein sequence ID" value="EFV44916.1"/>
    <property type="molecule type" value="Genomic_DNA"/>
</dbReference>
<protein>
    <recommendedName>
        <fullName evidence="6">Sigma-54 factor interaction domain-containing protein</fullName>
    </recommendedName>
</protein>
<dbReference type="RefSeq" id="WP_005026576.1">
    <property type="nucleotide sequence ID" value="NZ_KE150238.1"/>
</dbReference>
<evidence type="ECO:0000256" key="1">
    <source>
        <dbReference type="ARBA" id="ARBA00022741"/>
    </source>
</evidence>
<gene>
    <name evidence="7" type="ORF">HMPREF0179_01412</name>
</gene>
<dbReference type="GO" id="GO:0005524">
    <property type="term" value="F:ATP binding"/>
    <property type="evidence" value="ECO:0007669"/>
    <property type="project" value="UniProtKB-KW"/>
</dbReference>
<proteinExistence type="predicted"/>
<dbReference type="Gene3D" id="1.25.40.10">
    <property type="entry name" value="Tetratricopeptide repeat domain"/>
    <property type="match status" value="1"/>
</dbReference>
<keyword evidence="3" id="KW-0805">Transcription regulation</keyword>
<dbReference type="Gene3D" id="3.40.50.300">
    <property type="entry name" value="P-loop containing nucleotide triphosphate hydrolases"/>
    <property type="match status" value="1"/>
</dbReference>
<accession>E5Y5E9</accession>
<name>E5Y5E9_BILW3</name>
<dbReference type="InterPro" id="IPR003593">
    <property type="entry name" value="AAA+_ATPase"/>
</dbReference>
<dbReference type="InterPro" id="IPR002197">
    <property type="entry name" value="HTH_Fis"/>
</dbReference>
<reference evidence="7 8" key="2">
    <citation type="submission" date="2013-04" db="EMBL/GenBank/DDBJ databases">
        <title>The Genome Sequence of Bilophila wadsworthia 3_1_6.</title>
        <authorList>
            <consortium name="The Broad Institute Genomics Platform"/>
            <person name="Earl A."/>
            <person name="Ward D."/>
            <person name="Feldgarden M."/>
            <person name="Gevers D."/>
            <person name="Sibley C."/>
            <person name="Strauss J."/>
            <person name="Allen-Vercoe E."/>
            <person name="Walker B."/>
            <person name="Young S."/>
            <person name="Zeng Q."/>
            <person name="Gargeya S."/>
            <person name="Fitzgerald M."/>
            <person name="Haas B."/>
            <person name="Abouelleil A."/>
            <person name="Allen A.W."/>
            <person name="Alvarado L."/>
            <person name="Arachchi H.M."/>
            <person name="Berlin A.M."/>
            <person name="Chapman S.B."/>
            <person name="Gainer-Dewar J."/>
            <person name="Goldberg J."/>
            <person name="Griggs A."/>
            <person name="Gujja S."/>
            <person name="Hansen M."/>
            <person name="Howarth C."/>
            <person name="Imamovic A."/>
            <person name="Ireland A."/>
            <person name="Larimer J."/>
            <person name="McCowan C."/>
            <person name="Murphy C."/>
            <person name="Pearson M."/>
            <person name="Poon T.W."/>
            <person name="Priest M."/>
            <person name="Roberts A."/>
            <person name="Saif S."/>
            <person name="Shea T."/>
            <person name="Sisk P."/>
            <person name="Sykes S."/>
            <person name="Wortman J."/>
            <person name="Nusbaum C."/>
            <person name="Birren B."/>
        </authorList>
    </citation>
    <scope>NUCLEOTIDE SEQUENCE [LARGE SCALE GENOMIC DNA]</scope>
    <source>
        <strain evidence="7 8">3_1_6</strain>
    </source>
</reference>
<dbReference type="PANTHER" id="PTHR32071:SF117">
    <property type="entry name" value="PTS-DEPENDENT DIHYDROXYACETONE KINASE OPERON REGULATORY PROTEIN-RELATED"/>
    <property type="match status" value="1"/>
</dbReference>
<dbReference type="InterPro" id="IPR027417">
    <property type="entry name" value="P-loop_NTPase"/>
</dbReference>
<evidence type="ECO:0000256" key="2">
    <source>
        <dbReference type="ARBA" id="ARBA00022840"/>
    </source>
</evidence>
<dbReference type="AlphaFoldDB" id="E5Y5E9"/>
<dbReference type="PROSITE" id="PS00675">
    <property type="entry name" value="SIGMA54_INTERACT_1"/>
    <property type="match status" value="1"/>
</dbReference>
<dbReference type="PROSITE" id="PS50045">
    <property type="entry name" value="SIGMA54_INTERACT_4"/>
    <property type="match status" value="1"/>
</dbReference>
<keyword evidence="8" id="KW-1185">Reference proteome</keyword>
<dbReference type="GeneID" id="78086535"/>
<evidence type="ECO:0000259" key="6">
    <source>
        <dbReference type="PROSITE" id="PS50045"/>
    </source>
</evidence>
<dbReference type="GO" id="GO:0006355">
    <property type="term" value="P:regulation of DNA-templated transcription"/>
    <property type="evidence" value="ECO:0007669"/>
    <property type="project" value="InterPro"/>
</dbReference>
<dbReference type="InterPro" id="IPR002078">
    <property type="entry name" value="Sigma_54_int"/>
</dbReference>
<dbReference type="CDD" id="cd00009">
    <property type="entry name" value="AAA"/>
    <property type="match status" value="1"/>
</dbReference>
<dbReference type="Gene3D" id="1.10.10.60">
    <property type="entry name" value="Homeodomain-like"/>
    <property type="match status" value="1"/>
</dbReference>
<dbReference type="PROSITE" id="PS00688">
    <property type="entry name" value="SIGMA54_INTERACT_3"/>
    <property type="match status" value="1"/>
</dbReference>
<dbReference type="Gene3D" id="1.10.8.60">
    <property type="match status" value="1"/>
</dbReference>
<dbReference type="InterPro" id="IPR058031">
    <property type="entry name" value="AAA_lid_NorR"/>
</dbReference>
<reference evidence="7 8" key="1">
    <citation type="submission" date="2010-10" db="EMBL/GenBank/DDBJ databases">
        <authorList>
            <consortium name="The Broad Institute Genome Sequencing Platform"/>
            <person name="Ward D."/>
            <person name="Earl A."/>
            <person name="Feldgarden M."/>
            <person name="Young S.K."/>
            <person name="Gargeya S."/>
            <person name="Zeng Q."/>
            <person name="Alvarado L."/>
            <person name="Berlin A."/>
            <person name="Bochicchio J."/>
            <person name="Chapman S.B."/>
            <person name="Chen Z."/>
            <person name="Freedman E."/>
            <person name="Gellesch M."/>
            <person name="Goldberg J."/>
            <person name="Griggs A."/>
            <person name="Gujja S."/>
            <person name="Heilman E."/>
            <person name="Heiman D."/>
            <person name="Howarth C."/>
            <person name="Mehta T."/>
            <person name="Neiman D."/>
            <person name="Pearson M."/>
            <person name="Roberts A."/>
            <person name="Saif S."/>
            <person name="Shea T."/>
            <person name="Shenoy N."/>
            <person name="Sisk P."/>
            <person name="Stolte C."/>
            <person name="Sykes S."/>
            <person name="White J."/>
            <person name="Yandava C."/>
            <person name="Allen-Vercoe E."/>
            <person name="Sibley C."/>
            <person name="Ambrose C.E."/>
            <person name="Strauss J."/>
            <person name="Daigneault M."/>
            <person name="Haas B."/>
            <person name="Nusbaum C."/>
            <person name="Birren B."/>
        </authorList>
    </citation>
    <scope>NUCLEOTIDE SEQUENCE [LARGE SCALE GENOMIC DNA]</scope>
    <source>
        <strain evidence="7 8">3_1_6</strain>
    </source>
</reference>
<evidence type="ECO:0000313" key="8">
    <source>
        <dbReference type="Proteomes" id="UP000006034"/>
    </source>
</evidence>